<keyword evidence="1" id="KW-0472">Membrane</keyword>
<comment type="caution">
    <text evidence="2">The sequence shown here is derived from an EMBL/GenBank/DDBJ whole genome shotgun (WGS) entry which is preliminary data.</text>
</comment>
<evidence type="ECO:0000313" key="2">
    <source>
        <dbReference type="EMBL" id="MPM54034.1"/>
    </source>
</evidence>
<keyword evidence="1" id="KW-0812">Transmembrane</keyword>
<reference evidence="2" key="1">
    <citation type="submission" date="2019-08" db="EMBL/GenBank/DDBJ databases">
        <authorList>
            <person name="Kucharzyk K."/>
            <person name="Murdoch R.W."/>
            <person name="Higgins S."/>
            <person name="Loffler F."/>
        </authorList>
    </citation>
    <scope>NUCLEOTIDE SEQUENCE</scope>
</reference>
<keyword evidence="1" id="KW-1133">Transmembrane helix</keyword>
<dbReference type="EMBL" id="VSSQ01014615">
    <property type="protein sequence ID" value="MPM54034.1"/>
    <property type="molecule type" value="Genomic_DNA"/>
</dbReference>
<sequence>MQYMQARTILISKLDSLYRRAVTGLFTTNKRMILNGNIFAELFFVNIYIVADNFFFFAMRGNKRIYFGKDLLKRFSIVH</sequence>
<evidence type="ECO:0000256" key="1">
    <source>
        <dbReference type="SAM" id="Phobius"/>
    </source>
</evidence>
<name>A0A645AWX1_9ZZZZ</name>
<protein>
    <submittedName>
        <fullName evidence="2">Uncharacterized protein</fullName>
    </submittedName>
</protein>
<accession>A0A645AWX1</accession>
<organism evidence="2">
    <name type="scientific">bioreactor metagenome</name>
    <dbReference type="NCBI Taxonomy" id="1076179"/>
    <lineage>
        <taxon>unclassified sequences</taxon>
        <taxon>metagenomes</taxon>
        <taxon>ecological metagenomes</taxon>
    </lineage>
</organism>
<dbReference type="AlphaFoldDB" id="A0A645AWX1"/>
<proteinExistence type="predicted"/>
<feature type="transmembrane region" description="Helical" evidence="1">
    <location>
        <begin position="38"/>
        <end position="59"/>
    </location>
</feature>
<gene>
    <name evidence="2" type="ORF">SDC9_100807</name>
</gene>